<comment type="similarity">
    <text evidence="6">Belongs to the RnfG family.</text>
</comment>
<dbReference type="PANTHER" id="PTHR36118">
    <property type="entry name" value="ION-TRANSLOCATING OXIDOREDUCTASE COMPLEX SUBUNIT G"/>
    <property type="match status" value="1"/>
</dbReference>
<dbReference type="PIRSF" id="PIRSF006091">
    <property type="entry name" value="E_trnsport_RnfG"/>
    <property type="match status" value="1"/>
</dbReference>
<keyword evidence="1 6" id="KW-0813">Transport</keyword>
<sequence length="209" mass="22784">MSKKKSTIIKDTLILLIITVIAGFILATVNNMTLEPIAYARTEEKNKAYRSMFGEAESFETNETLIEKCDESEEFLKSKEFNGTNVDEALIAKSNNKSIGYIINATSPNGYGGNIQISLGIDKEGKIQGFEILSISETVGLGMKAKDDEFKSQFPGKNSNEIKYTKAGAASEDEINAISGATITTSAVTEAVNSALTYAEEYILNKEDF</sequence>
<evidence type="ECO:0000256" key="4">
    <source>
        <dbReference type="ARBA" id="ARBA00022643"/>
    </source>
</evidence>
<keyword evidence="6 7" id="KW-0472">Membrane</keyword>
<dbReference type="RefSeq" id="WP_191750150.1">
    <property type="nucleotide sequence ID" value="NZ_JACSQZ010000031.1"/>
</dbReference>
<reference evidence="9 10" key="1">
    <citation type="submission" date="2020-08" db="EMBL/GenBank/DDBJ databases">
        <title>A Genomic Blueprint of the Chicken Gut Microbiome.</title>
        <authorList>
            <person name="Gilroy R."/>
            <person name="Ravi A."/>
            <person name="Getino M."/>
            <person name="Pursley I."/>
            <person name="Horton D.L."/>
            <person name="Alikhan N.-F."/>
            <person name="Baker D."/>
            <person name="Gharbi K."/>
            <person name="Hall N."/>
            <person name="Watson M."/>
            <person name="Adriaenssens E.M."/>
            <person name="Foster-Nyarko E."/>
            <person name="Jarju S."/>
            <person name="Secka A."/>
            <person name="Antonio M."/>
            <person name="Oren A."/>
            <person name="Chaudhuri R."/>
            <person name="La Ragione R.M."/>
            <person name="Hildebrand F."/>
            <person name="Pallen M.J."/>
        </authorList>
    </citation>
    <scope>NUCLEOTIDE SEQUENCE [LARGE SCALE GENOMIC DNA]</scope>
    <source>
        <strain evidence="9 10">Sa3CUN1</strain>
    </source>
</reference>
<dbReference type="PANTHER" id="PTHR36118:SF1">
    <property type="entry name" value="ION-TRANSLOCATING OXIDOREDUCTASE COMPLEX SUBUNIT G"/>
    <property type="match status" value="1"/>
</dbReference>
<keyword evidence="2 6" id="KW-0597">Phosphoprotein</keyword>
<keyword evidence="3 6" id="KW-0285">Flavoprotein</keyword>
<keyword evidence="5 6" id="KW-0249">Electron transport</keyword>
<dbReference type="EMBL" id="JACSQZ010000031">
    <property type="protein sequence ID" value="MBD7915388.1"/>
    <property type="molecule type" value="Genomic_DNA"/>
</dbReference>
<dbReference type="InterPro" id="IPR007329">
    <property type="entry name" value="FMN-bd"/>
</dbReference>
<proteinExistence type="inferred from homology"/>
<comment type="subunit">
    <text evidence="6">The complex is composed of six subunits: RnfA, RnfB, RnfC, RnfD, RnfE and RnfG.</text>
</comment>
<dbReference type="Pfam" id="PF04205">
    <property type="entry name" value="FMN_bind"/>
    <property type="match status" value="1"/>
</dbReference>
<dbReference type="EC" id="7.-.-.-" evidence="6"/>
<keyword evidence="6" id="KW-1278">Translocase</keyword>
<keyword evidence="6 7" id="KW-0812">Transmembrane</keyword>
<evidence type="ECO:0000256" key="2">
    <source>
        <dbReference type="ARBA" id="ARBA00022553"/>
    </source>
</evidence>
<dbReference type="Proteomes" id="UP000640335">
    <property type="component" value="Unassembled WGS sequence"/>
</dbReference>
<comment type="subcellular location">
    <subcellularLocation>
        <location evidence="6">Cell membrane</location>
        <topology evidence="6">Single-pass membrane protein</topology>
    </subcellularLocation>
</comment>
<name>A0ABR8Q4P1_9CLOT</name>
<dbReference type="SMART" id="SM00900">
    <property type="entry name" value="FMN_bind"/>
    <property type="match status" value="1"/>
</dbReference>
<comment type="caution">
    <text evidence="9">The sequence shown here is derived from an EMBL/GenBank/DDBJ whole genome shotgun (WGS) entry which is preliminary data.</text>
</comment>
<keyword evidence="10" id="KW-1185">Reference proteome</keyword>
<evidence type="ECO:0000256" key="1">
    <source>
        <dbReference type="ARBA" id="ARBA00022448"/>
    </source>
</evidence>
<dbReference type="NCBIfam" id="TIGR01947">
    <property type="entry name" value="rnfG"/>
    <property type="match status" value="1"/>
</dbReference>
<keyword evidence="6" id="KW-1003">Cell membrane</keyword>
<organism evidence="9 10">
    <name type="scientific">Clostridium gallinarum</name>
    <dbReference type="NCBI Taxonomy" id="2762246"/>
    <lineage>
        <taxon>Bacteria</taxon>
        <taxon>Bacillati</taxon>
        <taxon>Bacillota</taxon>
        <taxon>Clostridia</taxon>
        <taxon>Eubacteriales</taxon>
        <taxon>Clostridiaceae</taxon>
        <taxon>Clostridium</taxon>
    </lineage>
</organism>
<feature type="modified residue" description="FMN phosphoryl threonine" evidence="6">
    <location>
        <position position="182"/>
    </location>
</feature>
<keyword evidence="6 7" id="KW-1133">Transmembrane helix</keyword>
<evidence type="ECO:0000256" key="5">
    <source>
        <dbReference type="ARBA" id="ARBA00022982"/>
    </source>
</evidence>
<comment type="function">
    <text evidence="6">Part of a membrane-bound complex that couples electron transfer with translocation of ions across the membrane.</text>
</comment>
<evidence type="ECO:0000256" key="3">
    <source>
        <dbReference type="ARBA" id="ARBA00022630"/>
    </source>
</evidence>
<protein>
    <recommendedName>
        <fullName evidence="6">Ion-translocating oxidoreductase complex subunit G</fullName>
        <ecNumber evidence="6">7.-.-.-</ecNumber>
    </recommendedName>
    <alternativeName>
        <fullName evidence="6">Rnf electron transport complex subunit G</fullName>
    </alternativeName>
</protein>
<evidence type="ECO:0000313" key="9">
    <source>
        <dbReference type="EMBL" id="MBD7915388.1"/>
    </source>
</evidence>
<feature type="transmembrane region" description="Helical" evidence="7">
    <location>
        <begin position="12"/>
        <end position="29"/>
    </location>
</feature>
<dbReference type="InterPro" id="IPR010209">
    <property type="entry name" value="Ion_transpt_RnfG/RsxG"/>
</dbReference>
<dbReference type="HAMAP" id="MF_00479">
    <property type="entry name" value="RsxG_RnfG"/>
    <property type="match status" value="1"/>
</dbReference>
<evidence type="ECO:0000313" key="10">
    <source>
        <dbReference type="Proteomes" id="UP000640335"/>
    </source>
</evidence>
<keyword evidence="4 6" id="KW-0288">FMN</keyword>
<accession>A0ABR8Q4P1</accession>
<comment type="cofactor">
    <cofactor evidence="6">
        <name>FMN</name>
        <dbReference type="ChEBI" id="CHEBI:58210"/>
    </cofactor>
</comment>
<evidence type="ECO:0000256" key="6">
    <source>
        <dbReference type="HAMAP-Rule" id="MF_00479"/>
    </source>
</evidence>
<evidence type="ECO:0000259" key="8">
    <source>
        <dbReference type="SMART" id="SM00900"/>
    </source>
</evidence>
<feature type="domain" description="FMN-binding" evidence="8">
    <location>
        <begin position="110"/>
        <end position="199"/>
    </location>
</feature>
<evidence type="ECO:0000256" key="7">
    <source>
        <dbReference type="SAM" id="Phobius"/>
    </source>
</evidence>
<dbReference type="Gene3D" id="3.90.1010.20">
    <property type="match status" value="1"/>
</dbReference>
<gene>
    <name evidence="6" type="primary">rnfG</name>
    <name evidence="9" type="ORF">H9660_09530</name>
</gene>